<evidence type="ECO:0000313" key="3">
    <source>
        <dbReference type="Proteomes" id="UP001211065"/>
    </source>
</evidence>
<organism evidence="2 3">
    <name type="scientific">Clydaea vesicula</name>
    <dbReference type="NCBI Taxonomy" id="447962"/>
    <lineage>
        <taxon>Eukaryota</taxon>
        <taxon>Fungi</taxon>
        <taxon>Fungi incertae sedis</taxon>
        <taxon>Chytridiomycota</taxon>
        <taxon>Chytridiomycota incertae sedis</taxon>
        <taxon>Chytridiomycetes</taxon>
        <taxon>Lobulomycetales</taxon>
        <taxon>Lobulomycetaceae</taxon>
        <taxon>Clydaea</taxon>
    </lineage>
</organism>
<feature type="non-terminal residue" evidence="2">
    <location>
        <position position="1"/>
    </location>
</feature>
<evidence type="ECO:0000313" key="2">
    <source>
        <dbReference type="EMBL" id="KAJ3202266.1"/>
    </source>
</evidence>
<feature type="coiled-coil region" evidence="1">
    <location>
        <begin position="84"/>
        <end position="111"/>
    </location>
</feature>
<dbReference type="Proteomes" id="UP001211065">
    <property type="component" value="Unassembled WGS sequence"/>
</dbReference>
<sequence length="124" mass="14360">SMGWCELIMRTNGGSICMLLSATKPKKEENIPRVKKRKKPEKTEYFQDNLEDLHSNKVYINPNKRTCCIVLVGNGNKLRYTQMQRRKESGLKRYQKNRQKLSNQVACLNTQVSVALQKRNLSTA</sequence>
<dbReference type="AlphaFoldDB" id="A0AAD5TTP6"/>
<evidence type="ECO:0000256" key="1">
    <source>
        <dbReference type="SAM" id="Coils"/>
    </source>
</evidence>
<accession>A0AAD5TTP6</accession>
<keyword evidence="1" id="KW-0175">Coiled coil</keyword>
<keyword evidence="3" id="KW-1185">Reference proteome</keyword>
<reference evidence="2" key="1">
    <citation type="submission" date="2020-05" db="EMBL/GenBank/DDBJ databases">
        <title>Phylogenomic resolution of chytrid fungi.</title>
        <authorList>
            <person name="Stajich J.E."/>
            <person name="Amses K."/>
            <person name="Simmons R."/>
            <person name="Seto K."/>
            <person name="Myers J."/>
            <person name="Bonds A."/>
            <person name="Quandt C.A."/>
            <person name="Barry K."/>
            <person name="Liu P."/>
            <person name="Grigoriev I."/>
            <person name="Longcore J.E."/>
            <person name="James T.Y."/>
        </authorList>
    </citation>
    <scope>NUCLEOTIDE SEQUENCE</scope>
    <source>
        <strain evidence="2">JEL0476</strain>
    </source>
</reference>
<dbReference type="EMBL" id="JADGJW010001596">
    <property type="protein sequence ID" value="KAJ3202266.1"/>
    <property type="molecule type" value="Genomic_DNA"/>
</dbReference>
<gene>
    <name evidence="2" type="ORF">HK099_001905</name>
</gene>
<comment type="caution">
    <text evidence="2">The sequence shown here is derived from an EMBL/GenBank/DDBJ whole genome shotgun (WGS) entry which is preliminary data.</text>
</comment>
<proteinExistence type="predicted"/>
<protein>
    <submittedName>
        <fullName evidence="2">Uncharacterized protein</fullName>
    </submittedName>
</protein>
<name>A0AAD5TTP6_9FUNG</name>